<dbReference type="InterPro" id="IPR002104">
    <property type="entry name" value="Integrase_catalytic"/>
</dbReference>
<proteinExistence type="predicted"/>
<dbReference type="InterPro" id="IPR013762">
    <property type="entry name" value="Integrase-like_cat_sf"/>
</dbReference>
<name>A0A1F8H8F8_9BACT</name>
<dbReference type="PANTHER" id="PTHR30349">
    <property type="entry name" value="PHAGE INTEGRASE-RELATED"/>
    <property type="match status" value="1"/>
</dbReference>
<dbReference type="AlphaFoldDB" id="A0A1F8H8F8"/>
<keyword evidence="2" id="KW-0963">Cytoplasm</keyword>
<dbReference type="SUPFAM" id="SSF56349">
    <property type="entry name" value="DNA breaking-rejoining enzymes"/>
    <property type="match status" value="1"/>
</dbReference>
<feature type="domain" description="Tyr recombinase" evidence="10">
    <location>
        <begin position="118"/>
        <end position="305"/>
    </location>
</feature>
<dbReference type="Proteomes" id="UP000177745">
    <property type="component" value="Unassembled WGS sequence"/>
</dbReference>
<organism evidence="12 13">
    <name type="scientific">Candidatus Yanofskybacteria bacterium RIFCSPLOWO2_12_FULL_43_11b</name>
    <dbReference type="NCBI Taxonomy" id="1802710"/>
    <lineage>
        <taxon>Bacteria</taxon>
        <taxon>Candidatus Yanofskyibacteriota</taxon>
    </lineage>
</organism>
<dbReference type="PROSITE" id="PS51900">
    <property type="entry name" value="CB"/>
    <property type="match status" value="1"/>
</dbReference>
<dbReference type="GO" id="GO:0005737">
    <property type="term" value="C:cytoplasm"/>
    <property type="evidence" value="ECO:0007669"/>
    <property type="project" value="UniProtKB-SubCell"/>
</dbReference>
<evidence type="ECO:0000256" key="8">
    <source>
        <dbReference type="ARBA" id="ARBA00023306"/>
    </source>
</evidence>
<evidence type="ECO:0000259" key="10">
    <source>
        <dbReference type="PROSITE" id="PS51898"/>
    </source>
</evidence>
<accession>A0A1F8H8F8</accession>
<evidence type="ECO:0000256" key="2">
    <source>
        <dbReference type="ARBA" id="ARBA00022490"/>
    </source>
</evidence>
<evidence type="ECO:0000256" key="7">
    <source>
        <dbReference type="ARBA" id="ARBA00023172"/>
    </source>
</evidence>
<evidence type="ECO:0000256" key="3">
    <source>
        <dbReference type="ARBA" id="ARBA00022618"/>
    </source>
</evidence>
<evidence type="ECO:0000313" key="13">
    <source>
        <dbReference type="Proteomes" id="UP000177745"/>
    </source>
</evidence>
<dbReference type="GO" id="GO:0003677">
    <property type="term" value="F:DNA binding"/>
    <property type="evidence" value="ECO:0007669"/>
    <property type="project" value="UniProtKB-UniRule"/>
</dbReference>
<keyword evidence="7" id="KW-0233">DNA recombination</keyword>
<dbReference type="InterPro" id="IPR004107">
    <property type="entry name" value="Integrase_SAM-like_N"/>
</dbReference>
<dbReference type="InterPro" id="IPR050090">
    <property type="entry name" value="Tyrosine_recombinase_XerCD"/>
</dbReference>
<dbReference type="GO" id="GO:0007059">
    <property type="term" value="P:chromosome segregation"/>
    <property type="evidence" value="ECO:0007669"/>
    <property type="project" value="UniProtKB-KW"/>
</dbReference>
<evidence type="ECO:0008006" key="14">
    <source>
        <dbReference type="Google" id="ProtNLM"/>
    </source>
</evidence>
<keyword evidence="6 9" id="KW-0238">DNA-binding</keyword>
<dbReference type="InterPro" id="IPR044068">
    <property type="entry name" value="CB"/>
</dbReference>
<protein>
    <recommendedName>
        <fullName evidence="14">Tyrosine recombinase XerC</fullName>
    </recommendedName>
</protein>
<keyword evidence="5" id="KW-0229">DNA integration</keyword>
<dbReference type="Gene3D" id="1.10.443.10">
    <property type="entry name" value="Intergrase catalytic core"/>
    <property type="match status" value="1"/>
</dbReference>
<reference evidence="12 13" key="1">
    <citation type="journal article" date="2016" name="Nat. Commun.">
        <title>Thousands of microbial genomes shed light on interconnected biogeochemical processes in an aquifer system.</title>
        <authorList>
            <person name="Anantharaman K."/>
            <person name="Brown C.T."/>
            <person name="Hug L.A."/>
            <person name="Sharon I."/>
            <person name="Castelle C.J."/>
            <person name="Probst A.J."/>
            <person name="Thomas B.C."/>
            <person name="Singh A."/>
            <person name="Wilkins M.J."/>
            <person name="Karaoz U."/>
            <person name="Brodie E.L."/>
            <person name="Williams K.H."/>
            <person name="Hubbard S.S."/>
            <person name="Banfield J.F."/>
        </authorList>
    </citation>
    <scope>NUCLEOTIDE SEQUENCE [LARGE SCALE GENOMIC DNA]</scope>
</reference>
<evidence type="ECO:0000256" key="6">
    <source>
        <dbReference type="ARBA" id="ARBA00023125"/>
    </source>
</evidence>
<comment type="caution">
    <text evidence="12">The sequence shown here is derived from an EMBL/GenBank/DDBJ whole genome shotgun (WGS) entry which is preliminary data.</text>
</comment>
<dbReference type="CDD" id="cd00798">
    <property type="entry name" value="INT_XerDC_C"/>
    <property type="match status" value="1"/>
</dbReference>
<keyword evidence="8" id="KW-0131">Cell cycle</keyword>
<dbReference type="PROSITE" id="PS51898">
    <property type="entry name" value="TYR_RECOMBINASE"/>
    <property type="match status" value="1"/>
</dbReference>
<dbReference type="Gene3D" id="1.10.150.130">
    <property type="match status" value="1"/>
</dbReference>
<evidence type="ECO:0000313" key="12">
    <source>
        <dbReference type="EMBL" id="OGN33159.1"/>
    </source>
</evidence>
<dbReference type="Pfam" id="PF00589">
    <property type="entry name" value="Phage_integrase"/>
    <property type="match status" value="1"/>
</dbReference>
<evidence type="ECO:0000256" key="1">
    <source>
        <dbReference type="ARBA" id="ARBA00004496"/>
    </source>
</evidence>
<dbReference type="GO" id="GO:0006310">
    <property type="term" value="P:DNA recombination"/>
    <property type="evidence" value="ECO:0007669"/>
    <property type="project" value="UniProtKB-KW"/>
</dbReference>
<sequence length="311" mass="35948">MDIKTLKIQYLEHLEIEKNRSAKTMENYGRYLDRFLQFALRQSSGQAKVLNTEDVTEDLIRQYRLYLNRLKDTRGNPLKKVTQNYHIIALRNFLKYLAKRDIKSVPAEKVELGKQEDREVTFLEADELERLLKSPEGDNLDALRDRAVLGTLFSTGMRVSELCSLDRNKIDTTRGELSIRGKGSKIRVVFLSDEAKEDIKKYIGKRSDVDEALFIRIPKIKTFSKNSDLRLTPRSIQRIVEKYAIKAGIVGKNVSPHTLRHSYATDLLRNGADIRSVQSMLGHSSVTTTQIYTHVTDKQLREVHKKFHNKK</sequence>
<evidence type="ECO:0000256" key="9">
    <source>
        <dbReference type="PROSITE-ProRule" id="PRU01248"/>
    </source>
</evidence>
<feature type="domain" description="Core-binding (CB)" evidence="11">
    <location>
        <begin position="1"/>
        <end position="98"/>
    </location>
</feature>
<dbReference type="PANTHER" id="PTHR30349:SF77">
    <property type="entry name" value="TYROSINE RECOMBINASE XERC"/>
    <property type="match status" value="1"/>
</dbReference>
<dbReference type="GO" id="GO:0015074">
    <property type="term" value="P:DNA integration"/>
    <property type="evidence" value="ECO:0007669"/>
    <property type="project" value="UniProtKB-KW"/>
</dbReference>
<comment type="subcellular location">
    <subcellularLocation>
        <location evidence="1">Cytoplasm</location>
    </subcellularLocation>
</comment>
<evidence type="ECO:0000256" key="5">
    <source>
        <dbReference type="ARBA" id="ARBA00022908"/>
    </source>
</evidence>
<dbReference type="GO" id="GO:0051301">
    <property type="term" value="P:cell division"/>
    <property type="evidence" value="ECO:0007669"/>
    <property type="project" value="UniProtKB-KW"/>
</dbReference>
<gene>
    <name evidence="12" type="ORF">A3G51_01125</name>
</gene>
<keyword evidence="3" id="KW-0132">Cell division</keyword>
<evidence type="ECO:0000256" key="4">
    <source>
        <dbReference type="ARBA" id="ARBA00022829"/>
    </source>
</evidence>
<evidence type="ECO:0000259" key="11">
    <source>
        <dbReference type="PROSITE" id="PS51900"/>
    </source>
</evidence>
<keyword evidence="4" id="KW-0159">Chromosome partition</keyword>
<dbReference type="NCBIfam" id="NF040815">
    <property type="entry name" value="recomb_XerA_Arch"/>
    <property type="match status" value="1"/>
</dbReference>
<dbReference type="InterPro" id="IPR010998">
    <property type="entry name" value="Integrase_recombinase_N"/>
</dbReference>
<dbReference type="InterPro" id="IPR011010">
    <property type="entry name" value="DNA_brk_join_enz"/>
</dbReference>
<dbReference type="EMBL" id="MGKY01000023">
    <property type="protein sequence ID" value="OGN33159.1"/>
    <property type="molecule type" value="Genomic_DNA"/>
</dbReference>
<dbReference type="Pfam" id="PF02899">
    <property type="entry name" value="Phage_int_SAM_1"/>
    <property type="match status" value="1"/>
</dbReference>